<keyword evidence="3" id="KW-0233">DNA recombination</keyword>
<dbReference type="InterPro" id="IPR002104">
    <property type="entry name" value="Integrase_catalytic"/>
</dbReference>
<dbReference type="PANTHER" id="PTHR30349:SF41">
    <property type="entry name" value="INTEGRASE_RECOMBINASE PROTEIN MJ0367-RELATED"/>
    <property type="match status" value="1"/>
</dbReference>
<evidence type="ECO:0000313" key="8">
    <source>
        <dbReference type="Proteomes" id="UP000570361"/>
    </source>
</evidence>
<accession>A0A7W5AT50</accession>
<comment type="similarity">
    <text evidence="1">Belongs to the 'phage' integrase family.</text>
</comment>
<feature type="domain" description="Tyr recombinase" evidence="5">
    <location>
        <begin position="158"/>
        <end position="345"/>
    </location>
</feature>
<dbReference type="Proteomes" id="UP000570361">
    <property type="component" value="Unassembled WGS sequence"/>
</dbReference>
<dbReference type="InterPro" id="IPR010998">
    <property type="entry name" value="Integrase_recombinase_N"/>
</dbReference>
<evidence type="ECO:0000256" key="4">
    <source>
        <dbReference type="PROSITE-ProRule" id="PRU01248"/>
    </source>
</evidence>
<dbReference type="PROSITE" id="PS51898">
    <property type="entry name" value="TYR_RECOMBINASE"/>
    <property type="match status" value="1"/>
</dbReference>
<dbReference type="InterPro" id="IPR050090">
    <property type="entry name" value="Tyrosine_recombinase_XerCD"/>
</dbReference>
<sequence length="364" mass="42630">MNFDSTSSYDYKGMCAELGIEYSSFLAFLNNQNPMKTVTLTDDDKPLSDAIDMFLANQKQLLKLKKISPNTQKLYEGVMKRLKTYIEGLDKKYTIASLDEVMFGEFLLDCRKEKNTILSDRTQNTYTAVLKRFLGYCYTMELSKRDHRSKFKFNTVGLMPRYLPDAQVKAFLSEAKQRRNGYLWHTIFSFLIGTGCRVSEVIKIRICDFDLENNVLRIYKSKGKKDRTIPLYPEVVRSVKRYLNLTGLQELHHNHTGYLFTHGYGMDRQKNLSIRSIERMVVNICKKLGFIERYTVHSFRHTFAVRCLMAGMKIEYLCQVMGHTDPKTTYIYLQMLPVDLQKEISEKYPFAFENLLLNIFNLEE</sequence>
<dbReference type="SUPFAM" id="SSF56349">
    <property type="entry name" value="DNA breaking-rejoining enzymes"/>
    <property type="match status" value="1"/>
</dbReference>
<dbReference type="GO" id="GO:0003677">
    <property type="term" value="F:DNA binding"/>
    <property type="evidence" value="ECO:0007669"/>
    <property type="project" value="UniProtKB-UniRule"/>
</dbReference>
<proteinExistence type="inferred from homology"/>
<evidence type="ECO:0000259" key="5">
    <source>
        <dbReference type="PROSITE" id="PS51898"/>
    </source>
</evidence>
<dbReference type="RefSeq" id="WP_183596000.1">
    <property type="nucleotide sequence ID" value="NZ_JACHXK010000001.1"/>
</dbReference>
<dbReference type="CDD" id="cd00397">
    <property type="entry name" value="DNA_BRE_C"/>
    <property type="match status" value="1"/>
</dbReference>
<keyword evidence="2 4" id="KW-0238">DNA-binding</keyword>
<dbReference type="InterPro" id="IPR013762">
    <property type="entry name" value="Integrase-like_cat_sf"/>
</dbReference>
<reference evidence="7 8" key="1">
    <citation type="submission" date="2020-08" db="EMBL/GenBank/DDBJ databases">
        <title>Genomic Encyclopedia of Type Strains, Phase III (KMG-III): the genomes of soil and plant-associated and newly described type strains.</title>
        <authorList>
            <person name="Whitman W."/>
        </authorList>
    </citation>
    <scope>NUCLEOTIDE SEQUENCE [LARGE SCALE GENOMIC DNA]</scope>
    <source>
        <strain evidence="7 8">CECT 5862</strain>
    </source>
</reference>
<dbReference type="Gene3D" id="1.10.150.130">
    <property type="match status" value="1"/>
</dbReference>
<feature type="domain" description="Core-binding (CB)" evidence="6">
    <location>
        <begin position="45"/>
        <end position="138"/>
    </location>
</feature>
<name>A0A7W5AT50_9BACL</name>
<dbReference type="GO" id="GO:0015074">
    <property type="term" value="P:DNA integration"/>
    <property type="evidence" value="ECO:0007669"/>
    <property type="project" value="InterPro"/>
</dbReference>
<dbReference type="Pfam" id="PF00589">
    <property type="entry name" value="Phage_integrase"/>
    <property type="match status" value="1"/>
</dbReference>
<dbReference type="InterPro" id="IPR011010">
    <property type="entry name" value="DNA_brk_join_enz"/>
</dbReference>
<dbReference type="InterPro" id="IPR044068">
    <property type="entry name" value="CB"/>
</dbReference>
<comment type="caution">
    <text evidence="7">The sequence shown here is derived from an EMBL/GenBank/DDBJ whole genome shotgun (WGS) entry which is preliminary data.</text>
</comment>
<organism evidence="7 8">
    <name type="scientific">Paenibacillus phyllosphaerae</name>
    <dbReference type="NCBI Taxonomy" id="274593"/>
    <lineage>
        <taxon>Bacteria</taxon>
        <taxon>Bacillati</taxon>
        <taxon>Bacillota</taxon>
        <taxon>Bacilli</taxon>
        <taxon>Bacillales</taxon>
        <taxon>Paenibacillaceae</taxon>
        <taxon>Paenibacillus</taxon>
    </lineage>
</organism>
<dbReference type="EMBL" id="JACHXK010000001">
    <property type="protein sequence ID" value="MBB3108172.1"/>
    <property type="molecule type" value="Genomic_DNA"/>
</dbReference>
<evidence type="ECO:0000259" key="6">
    <source>
        <dbReference type="PROSITE" id="PS51900"/>
    </source>
</evidence>
<evidence type="ECO:0000313" key="7">
    <source>
        <dbReference type="EMBL" id="MBB3108172.1"/>
    </source>
</evidence>
<evidence type="ECO:0000256" key="1">
    <source>
        <dbReference type="ARBA" id="ARBA00008857"/>
    </source>
</evidence>
<dbReference type="Gene3D" id="1.10.443.10">
    <property type="entry name" value="Intergrase catalytic core"/>
    <property type="match status" value="1"/>
</dbReference>
<gene>
    <name evidence="7" type="ORF">FHS18_000200</name>
</gene>
<dbReference type="PROSITE" id="PS51900">
    <property type="entry name" value="CB"/>
    <property type="match status" value="1"/>
</dbReference>
<evidence type="ECO:0000256" key="3">
    <source>
        <dbReference type="ARBA" id="ARBA00023172"/>
    </source>
</evidence>
<dbReference type="PANTHER" id="PTHR30349">
    <property type="entry name" value="PHAGE INTEGRASE-RELATED"/>
    <property type="match status" value="1"/>
</dbReference>
<dbReference type="GO" id="GO:0006310">
    <property type="term" value="P:DNA recombination"/>
    <property type="evidence" value="ECO:0007669"/>
    <property type="project" value="UniProtKB-KW"/>
</dbReference>
<dbReference type="AlphaFoldDB" id="A0A7W5AT50"/>
<protein>
    <submittedName>
        <fullName evidence="7">Integrase</fullName>
    </submittedName>
</protein>
<evidence type="ECO:0000256" key="2">
    <source>
        <dbReference type="ARBA" id="ARBA00023125"/>
    </source>
</evidence>
<keyword evidence="8" id="KW-1185">Reference proteome</keyword>